<feature type="region of interest" description="Disordered" evidence="1">
    <location>
        <begin position="132"/>
        <end position="171"/>
    </location>
</feature>
<feature type="compositionally biased region" description="Low complexity" evidence="1">
    <location>
        <begin position="138"/>
        <end position="157"/>
    </location>
</feature>
<sequence length="265" mass="28610">MPEIGATLREARMRARIDISEIEAQTKIRAKYLRALENEEWDLLPGPTYVKSFLRTYAEALHLDARRLVEEYKLQYERLSDVELQPIVPPGQRDRRRPSRGYGGRLWLVGIAIVALVAALYFLGRGGGSGDGGGGGATEAATTTTTTSTTPRTTPSSGSGGKKKRRKAAAPSLVRLQVRPTAPVYVCLEAAGGRTLVNGQVLVAGNDSATFRSSRFRIGLGNGSVVLRINGKSFNVPESSNPIGYEITPKGRKSLPDSRRPTCAA</sequence>
<keyword evidence="2" id="KW-1133">Transmembrane helix</keyword>
<dbReference type="Pfam" id="PF13413">
    <property type="entry name" value="HTH_25"/>
    <property type="match status" value="1"/>
</dbReference>
<name>A0A9E7C1K2_9ACTN</name>
<dbReference type="EMBL" id="CP087164">
    <property type="protein sequence ID" value="UGS36687.1"/>
    <property type="molecule type" value="Genomic_DNA"/>
</dbReference>
<evidence type="ECO:0000313" key="4">
    <source>
        <dbReference type="Proteomes" id="UP001162834"/>
    </source>
</evidence>
<dbReference type="KEGG" id="sbae:DSM104329_03096"/>
<dbReference type="RefSeq" id="WP_259310754.1">
    <property type="nucleotide sequence ID" value="NZ_CP087164.1"/>
</dbReference>
<organism evidence="3 4">
    <name type="scientific">Capillimicrobium parvum</name>
    <dbReference type="NCBI Taxonomy" id="2884022"/>
    <lineage>
        <taxon>Bacteria</taxon>
        <taxon>Bacillati</taxon>
        <taxon>Actinomycetota</taxon>
        <taxon>Thermoleophilia</taxon>
        <taxon>Solirubrobacterales</taxon>
        <taxon>Capillimicrobiaceae</taxon>
        <taxon>Capillimicrobium</taxon>
    </lineage>
</organism>
<evidence type="ECO:0000256" key="1">
    <source>
        <dbReference type="SAM" id="MobiDB-lite"/>
    </source>
</evidence>
<evidence type="ECO:0008006" key="5">
    <source>
        <dbReference type="Google" id="ProtNLM"/>
    </source>
</evidence>
<dbReference type="Gene3D" id="1.10.260.40">
    <property type="entry name" value="lambda repressor-like DNA-binding domains"/>
    <property type="match status" value="1"/>
</dbReference>
<dbReference type="PANTHER" id="PTHR34475">
    <property type="match status" value="1"/>
</dbReference>
<feature type="transmembrane region" description="Helical" evidence="2">
    <location>
        <begin position="102"/>
        <end position="123"/>
    </location>
</feature>
<evidence type="ECO:0000256" key="2">
    <source>
        <dbReference type="SAM" id="Phobius"/>
    </source>
</evidence>
<dbReference type="PANTHER" id="PTHR34475:SF1">
    <property type="entry name" value="CYTOSKELETON PROTEIN RODZ"/>
    <property type="match status" value="1"/>
</dbReference>
<dbReference type="InterPro" id="IPR050400">
    <property type="entry name" value="Bact_Cytoskel_RodZ"/>
</dbReference>
<keyword evidence="2" id="KW-0812">Transmembrane</keyword>
<protein>
    <recommendedName>
        <fullName evidence="5">Helix-turn-helix domain-containing protein</fullName>
    </recommendedName>
</protein>
<proteinExistence type="predicted"/>
<dbReference type="Proteomes" id="UP001162834">
    <property type="component" value="Chromosome"/>
</dbReference>
<keyword evidence="2" id="KW-0472">Membrane</keyword>
<dbReference type="GO" id="GO:0003677">
    <property type="term" value="F:DNA binding"/>
    <property type="evidence" value="ECO:0007669"/>
    <property type="project" value="InterPro"/>
</dbReference>
<evidence type="ECO:0000313" key="3">
    <source>
        <dbReference type="EMBL" id="UGS36687.1"/>
    </source>
</evidence>
<keyword evidence="4" id="KW-1185">Reference proteome</keyword>
<accession>A0A9E7C1K2</accession>
<dbReference type="AlphaFoldDB" id="A0A9E7C1K2"/>
<gene>
    <name evidence="3" type="ORF">DSM104329_03096</name>
</gene>
<reference evidence="3" key="1">
    <citation type="journal article" date="2022" name="Int. J. Syst. Evol. Microbiol.">
        <title>Pseudomonas aegrilactucae sp. nov. and Pseudomonas morbosilactucae sp. nov., pathogens causing bacterial rot of lettuce in Japan.</title>
        <authorList>
            <person name="Sawada H."/>
            <person name="Fujikawa T."/>
            <person name="Satou M."/>
        </authorList>
    </citation>
    <scope>NUCLEOTIDE SEQUENCE</scope>
    <source>
        <strain evidence="3">0166_1</strain>
    </source>
</reference>
<dbReference type="InterPro" id="IPR010982">
    <property type="entry name" value="Lambda_DNA-bd_dom_sf"/>
</dbReference>